<proteinExistence type="predicted"/>
<name>A0A7T5UFJ8_9BACT</name>
<dbReference type="Proteomes" id="UP000595362">
    <property type="component" value="Chromosome"/>
</dbReference>
<dbReference type="EMBL" id="CP066681">
    <property type="protein sequence ID" value="QQG35269.1"/>
    <property type="molecule type" value="Genomic_DNA"/>
</dbReference>
<evidence type="ECO:0000313" key="1">
    <source>
        <dbReference type="EMBL" id="QQG35269.1"/>
    </source>
</evidence>
<accession>A0A7T5UFJ8</accession>
<gene>
    <name evidence="1" type="ORF">HYS17_06810</name>
</gene>
<sequence>MVLVILSEGEESHLVVLKTGFLARATFATIPHKTQGVLGGGLDVKQKLLDIEKRDIPISILP</sequence>
<protein>
    <submittedName>
        <fullName evidence="1">Uncharacterized protein</fullName>
    </submittedName>
</protein>
<evidence type="ECO:0000313" key="2">
    <source>
        <dbReference type="Proteomes" id="UP000595362"/>
    </source>
</evidence>
<reference evidence="1 2" key="1">
    <citation type="submission" date="2020-07" db="EMBL/GenBank/DDBJ databases">
        <title>Huge and variable diversity of episymbiotic CPR bacteria and DPANN archaea in groundwater ecosystems.</title>
        <authorList>
            <person name="He C.Y."/>
            <person name="Keren R."/>
            <person name="Whittaker M."/>
            <person name="Farag I.F."/>
            <person name="Doudna J."/>
            <person name="Cate J.H.D."/>
            <person name="Banfield J.F."/>
        </authorList>
    </citation>
    <scope>NUCLEOTIDE SEQUENCE [LARGE SCALE GENOMIC DNA]</scope>
    <source>
        <strain evidence="1">NC_groundwater_70_Ag_B-0.1um_54_66</strain>
    </source>
</reference>
<dbReference type="AlphaFoldDB" id="A0A7T5UFJ8"/>
<organism evidence="1 2">
    <name type="scientific">Micavibrio aeruginosavorus</name>
    <dbReference type="NCBI Taxonomy" id="349221"/>
    <lineage>
        <taxon>Bacteria</taxon>
        <taxon>Pseudomonadati</taxon>
        <taxon>Bdellovibrionota</taxon>
        <taxon>Bdellovibrionia</taxon>
        <taxon>Bdellovibrionales</taxon>
        <taxon>Pseudobdellovibrionaceae</taxon>
        <taxon>Micavibrio</taxon>
    </lineage>
</organism>